<evidence type="ECO:0000313" key="2">
    <source>
        <dbReference type="EMBL" id="MCS5724504.1"/>
    </source>
</evidence>
<dbReference type="PANTHER" id="PTHR36840:SF1">
    <property type="entry name" value="BLL5714 PROTEIN"/>
    <property type="match status" value="1"/>
</dbReference>
<comment type="caution">
    <text evidence="2">The sequence shown here is derived from an EMBL/GenBank/DDBJ whole genome shotgun (WGS) entry which is preliminary data.</text>
</comment>
<proteinExistence type="predicted"/>
<keyword evidence="1" id="KW-1133">Transmembrane helix</keyword>
<dbReference type="PANTHER" id="PTHR36840">
    <property type="entry name" value="BLL5714 PROTEIN"/>
    <property type="match status" value="1"/>
</dbReference>
<dbReference type="Pfam" id="PF06772">
    <property type="entry name" value="LtrA"/>
    <property type="match status" value="1"/>
</dbReference>
<feature type="transmembrane region" description="Helical" evidence="1">
    <location>
        <begin position="148"/>
        <end position="168"/>
    </location>
</feature>
<organism evidence="2 3">
    <name type="scientific">Herbiconiux oxytropis</name>
    <dbReference type="NCBI Taxonomy" id="2970915"/>
    <lineage>
        <taxon>Bacteria</taxon>
        <taxon>Bacillati</taxon>
        <taxon>Actinomycetota</taxon>
        <taxon>Actinomycetes</taxon>
        <taxon>Micrococcales</taxon>
        <taxon>Microbacteriaceae</taxon>
        <taxon>Herbiconiux</taxon>
    </lineage>
</organism>
<feature type="transmembrane region" description="Helical" evidence="1">
    <location>
        <begin position="174"/>
        <end position="191"/>
    </location>
</feature>
<feature type="transmembrane region" description="Helical" evidence="1">
    <location>
        <begin position="369"/>
        <end position="390"/>
    </location>
</feature>
<feature type="transmembrane region" description="Helical" evidence="1">
    <location>
        <begin position="244"/>
        <end position="265"/>
    </location>
</feature>
<reference evidence="2" key="1">
    <citation type="submission" date="2022-08" db="EMBL/GenBank/DDBJ databases">
        <authorList>
            <person name="Deng Y."/>
            <person name="Han X.-F."/>
            <person name="Zhang Y.-Q."/>
        </authorList>
    </citation>
    <scope>NUCLEOTIDE SEQUENCE</scope>
    <source>
        <strain evidence="2">CPCC 203407</strain>
    </source>
</reference>
<feature type="transmembrane region" description="Helical" evidence="1">
    <location>
        <begin position="28"/>
        <end position="49"/>
    </location>
</feature>
<feature type="transmembrane region" description="Helical" evidence="1">
    <location>
        <begin position="61"/>
        <end position="79"/>
    </location>
</feature>
<feature type="transmembrane region" description="Helical" evidence="1">
    <location>
        <begin position="317"/>
        <end position="336"/>
    </location>
</feature>
<sequence>MTRQLLPFVRMRGRDVDEPGRVSSPLELLFDLTFVVAIASIVTQLAHAIAEDHIVTALPNFLMVFFAIWWAWLNFTWFASAYDTDDVPYRLLTMLQMGGVLVLAAGVPSAFEHGDYLLITTGYFIMRIALVVQWLRAAAQDPAGRATALRYALGITVVQALWIVRVFTVGDWPFAAQVAVFALLAVCEMAVPIWAERPRATAWHPHHVAERYALFTIILLGESVLAATSGVQSIVSAGASSGEFVLLAAAGLALLFGLWWVYFLEPAHEGLENNRRWSYYWGYGHYLIFVALAAVGAGLEVSVEALAHHAETPVTTIGYAVAVPVALFLVMMRVLYRPLIGPTVVPPALSLGGAAVVLLAPLVAPATSLAVVVLAITVVVALVVTLTIVVRRPRPEAAPVS</sequence>
<dbReference type="RefSeq" id="WP_259524924.1">
    <property type="nucleotide sequence ID" value="NZ_JANLCK010000001.1"/>
</dbReference>
<dbReference type="Proteomes" id="UP001165587">
    <property type="component" value="Unassembled WGS sequence"/>
</dbReference>
<accession>A0AA42BTM3</accession>
<feature type="transmembrane region" description="Helical" evidence="1">
    <location>
        <begin position="343"/>
        <end position="363"/>
    </location>
</feature>
<gene>
    <name evidence="2" type="ORF">N1028_01200</name>
</gene>
<feature type="transmembrane region" description="Helical" evidence="1">
    <location>
        <begin position="117"/>
        <end position="136"/>
    </location>
</feature>
<protein>
    <submittedName>
        <fullName evidence="2">Low temperature requirement protein A</fullName>
    </submittedName>
</protein>
<dbReference type="EMBL" id="JANLCK010000001">
    <property type="protein sequence ID" value="MCS5724504.1"/>
    <property type="molecule type" value="Genomic_DNA"/>
</dbReference>
<keyword evidence="3" id="KW-1185">Reference proteome</keyword>
<name>A0AA42BTM3_9MICO</name>
<keyword evidence="1" id="KW-0472">Membrane</keyword>
<dbReference type="AlphaFoldDB" id="A0AA42BTM3"/>
<feature type="transmembrane region" description="Helical" evidence="1">
    <location>
        <begin position="91"/>
        <end position="111"/>
    </location>
</feature>
<feature type="transmembrane region" description="Helical" evidence="1">
    <location>
        <begin position="277"/>
        <end position="297"/>
    </location>
</feature>
<keyword evidence="1" id="KW-0812">Transmembrane</keyword>
<dbReference type="InterPro" id="IPR010640">
    <property type="entry name" value="Low_temperature_requirement_A"/>
</dbReference>
<evidence type="ECO:0000256" key="1">
    <source>
        <dbReference type="SAM" id="Phobius"/>
    </source>
</evidence>
<feature type="transmembrane region" description="Helical" evidence="1">
    <location>
        <begin position="212"/>
        <end position="232"/>
    </location>
</feature>
<evidence type="ECO:0000313" key="3">
    <source>
        <dbReference type="Proteomes" id="UP001165587"/>
    </source>
</evidence>